<dbReference type="RefSeq" id="WP_201635727.1">
    <property type="nucleotide sequence ID" value="NZ_CP068046.1"/>
</dbReference>
<reference evidence="3 4" key="1">
    <citation type="submission" date="2021-01" db="EMBL/GenBank/DDBJ databases">
        <title>Genome seq and assembly of Devosia sp. LEGU1.</title>
        <authorList>
            <person name="Chhetri G."/>
        </authorList>
    </citation>
    <scope>NUCLEOTIDE SEQUENCE [LARGE SCALE GENOMIC DNA]</scope>
    <source>
        <strain evidence="3 4">LEGU1</strain>
    </source>
</reference>
<dbReference type="Pfam" id="PF11997">
    <property type="entry name" value="DUF3492"/>
    <property type="match status" value="1"/>
</dbReference>
<feature type="domain" description="DUF3492" evidence="2">
    <location>
        <begin position="17"/>
        <end position="286"/>
    </location>
</feature>
<accession>A0ABX7C9D6</accession>
<organism evidence="3 4">
    <name type="scientific">Devosia rhizoryzae</name>
    <dbReference type="NCBI Taxonomy" id="2774137"/>
    <lineage>
        <taxon>Bacteria</taxon>
        <taxon>Pseudomonadati</taxon>
        <taxon>Pseudomonadota</taxon>
        <taxon>Alphaproteobacteria</taxon>
        <taxon>Hyphomicrobiales</taxon>
        <taxon>Devosiaceae</taxon>
        <taxon>Devosia</taxon>
    </lineage>
</organism>
<dbReference type="SUPFAM" id="SSF53756">
    <property type="entry name" value="UDP-Glycosyltransferase/glycogen phosphorylase"/>
    <property type="match status" value="1"/>
</dbReference>
<evidence type="ECO:0000313" key="3">
    <source>
        <dbReference type="EMBL" id="QQR40408.1"/>
    </source>
</evidence>
<feature type="domain" description="Glycosyl transferase family 1" evidence="1">
    <location>
        <begin position="303"/>
        <end position="475"/>
    </location>
</feature>
<evidence type="ECO:0000259" key="1">
    <source>
        <dbReference type="Pfam" id="PF00534"/>
    </source>
</evidence>
<evidence type="ECO:0000313" key="4">
    <source>
        <dbReference type="Proteomes" id="UP000595857"/>
    </source>
</evidence>
<dbReference type="Gene3D" id="3.40.50.2000">
    <property type="entry name" value="Glycogen Phosphorylase B"/>
    <property type="match status" value="2"/>
</dbReference>
<name>A0ABX7C9D6_9HYPH</name>
<dbReference type="PANTHER" id="PTHR12526">
    <property type="entry name" value="GLYCOSYLTRANSFERASE"/>
    <property type="match status" value="1"/>
</dbReference>
<sequence length="506" mass="55564">MWRDDRSDFLGSSSGVADVCLIAEGCYPYVAGGVSSWIDWLIRAHPELTFRVLAVLPSAPTTPPRYARPDNLLSIEHVRLDDTRMGSARPWPKVTPEHLAELLGQLLSEGDASQLSGLLSLLGTPRHRTALDTLLNSPEAWQTMCAYYGSMSHASFLGYFWAWRTLVGGLFRMLTCPLPEARIYHAVSTGYAGLIGARAAIETGRNLIISEHGIYSNERRIEILMADWISNSIDTGLDLSDDRKDIRELWARSFESFARIAYDAATEITALYEANQVFQYALGAEPKKLSVIPNGVDVERYGAVQRIRPERPTIAFIGRVTPIKDVQTFIDVAERLRADFPDLRALIIGPMDEDPDYAQGCIEEVNRRFLADTITFTGAVKVADYLGQIDVLVLTSISEALPLVILEAGAAGVPCVATDVGACREILEGRIGEAGAIGPGGAVAPVGANEEIAASIGFLLADPDRLSSFGENLKRRVQQHYRAEDVAKSYRALYRQNFHPKNQVVA</sequence>
<keyword evidence="4" id="KW-1185">Reference proteome</keyword>
<evidence type="ECO:0000259" key="2">
    <source>
        <dbReference type="Pfam" id="PF11997"/>
    </source>
</evidence>
<protein>
    <submittedName>
        <fullName evidence="3">GT4 family glycosyltransferase PelF</fullName>
    </submittedName>
</protein>
<dbReference type="Proteomes" id="UP000595857">
    <property type="component" value="Chromosome"/>
</dbReference>
<dbReference type="InterPro" id="IPR022622">
    <property type="entry name" value="DUF3492"/>
</dbReference>
<dbReference type="EMBL" id="CP068046">
    <property type="protein sequence ID" value="QQR40408.1"/>
    <property type="molecule type" value="Genomic_DNA"/>
</dbReference>
<gene>
    <name evidence="3" type="primary">pelF</name>
    <name evidence="3" type="ORF">JI748_05225</name>
</gene>
<dbReference type="InterPro" id="IPR001296">
    <property type="entry name" value="Glyco_trans_1"/>
</dbReference>
<dbReference type="InterPro" id="IPR047691">
    <property type="entry name" value="PelF-like"/>
</dbReference>
<dbReference type="Pfam" id="PF00534">
    <property type="entry name" value="Glycos_transf_1"/>
    <property type="match status" value="1"/>
</dbReference>
<proteinExistence type="predicted"/>
<dbReference type="PANTHER" id="PTHR12526:SF608">
    <property type="entry name" value="PELF"/>
    <property type="match status" value="1"/>
</dbReference>
<dbReference type="NCBIfam" id="NF038011">
    <property type="entry name" value="PelF"/>
    <property type="match status" value="1"/>
</dbReference>